<keyword evidence="4 7" id="KW-0812">Transmembrane</keyword>
<gene>
    <name evidence="8" type="ORF">SAMN04488503_2420</name>
</gene>
<dbReference type="OrthoDB" id="9768158at2"/>
<keyword evidence="3" id="KW-1003">Cell membrane</keyword>
<comment type="subcellular location">
    <subcellularLocation>
        <location evidence="1">Cell membrane</location>
        <topology evidence="1">Multi-pass membrane protein</topology>
    </subcellularLocation>
</comment>
<evidence type="ECO:0000256" key="2">
    <source>
        <dbReference type="ARBA" id="ARBA00008929"/>
    </source>
</evidence>
<keyword evidence="6 7" id="KW-0472">Membrane</keyword>
<feature type="transmembrane region" description="Helical" evidence="7">
    <location>
        <begin position="12"/>
        <end position="33"/>
    </location>
</feature>
<dbReference type="Pfam" id="PF03916">
    <property type="entry name" value="NrfD"/>
    <property type="match status" value="1"/>
</dbReference>
<dbReference type="AlphaFoldDB" id="A0A239B651"/>
<dbReference type="InterPro" id="IPR051817">
    <property type="entry name" value="FDH_cytochrome_b556_subunit"/>
</dbReference>
<feature type="transmembrane region" description="Helical" evidence="7">
    <location>
        <begin position="53"/>
        <end position="79"/>
    </location>
</feature>
<keyword evidence="9" id="KW-1185">Reference proteome</keyword>
<proteinExistence type="inferred from homology"/>
<feature type="transmembrane region" description="Helical" evidence="7">
    <location>
        <begin position="172"/>
        <end position="198"/>
    </location>
</feature>
<protein>
    <submittedName>
        <fullName evidence="8">Ni/Fe-hydrogenase 2 integral membrane subunit HybB</fullName>
    </submittedName>
</protein>
<feature type="transmembrane region" description="Helical" evidence="7">
    <location>
        <begin position="358"/>
        <end position="380"/>
    </location>
</feature>
<evidence type="ECO:0000256" key="6">
    <source>
        <dbReference type="ARBA" id="ARBA00023136"/>
    </source>
</evidence>
<feature type="transmembrane region" description="Helical" evidence="7">
    <location>
        <begin position="91"/>
        <end position="108"/>
    </location>
</feature>
<dbReference type="EMBL" id="FZOC01000004">
    <property type="protein sequence ID" value="SNS02684.1"/>
    <property type="molecule type" value="Genomic_DNA"/>
</dbReference>
<evidence type="ECO:0000313" key="8">
    <source>
        <dbReference type="EMBL" id="SNS02684.1"/>
    </source>
</evidence>
<dbReference type="InterPro" id="IPR005614">
    <property type="entry name" value="NrfD-like"/>
</dbReference>
<organism evidence="8 9">
    <name type="scientific">Humidesulfovibrio mexicanus</name>
    <dbReference type="NCBI Taxonomy" id="147047"/>
    <lineage>
        <taxon>Bacteria</taxon>
        <taxon>Pseudomonadati</taxon>
        <taxon>Thermodesulfobacteriota</taxon>
        <taxon>Desulfovibrionia</taxon>
        <taxon>Desulfovibrionales</taxon>
        <taxon>Desulfovibrionaceae</taxon>
        <taxon>Humidesulfovibrio</taxon>
    </lineage>
</organism>
<sequence length="388" mass="41903">MSHHPRPLDRPFWTPGVLVLLGFMLAGGVAALARFIGGLGYATNLSNATPWGIWIGVDVGSGVALAAGGFTTAALAHVFGRRAYEAVTRPALLTAALGYTFVAIAILVDIGRSWAIWKPLFFHNYNSALFEVAICVMTYLTVLWIEMTPILAERFGGKIPALAWLDKKLARVMWVFIILGVVLSCMHQSSLGTLMVIAPTKVHPLWHTPYLPLLFLLSAFAVGYPMVIVETTIATTSLRLDGEMDVLGPLSRFTRFTLGAYLLVKFGDLFSRGVLGLAFDGSAAANSFLAEVGLGALLPFALLQFKAVRNCRRGLFVTALLVVGGVVLNRFNVFVVAYTPQTATQSYYPAVGEILVTLGAAATIMFLYRVFVTIAPVLAARKLEEASQ</sequence>
<dbReference type="GO" id="GO:0009061">
    <property type="term" value="P:anaerobic respiration"/>
    <property type="evidence" value="ECO:0007669"/>
    <property type="project" value="TreeGrafter"/>
</dbReference>
<feature type="transmembrane region" description="Helical" evidence="7">
    <location>
        <begin position="128"/>
        <end position="151"/>
    </location>
</feature>
<feature type="transmembrane region" description="Helical" evidence="7">
    <location>
        <begin position="210"/>
        <end position="234"/>
    </location>
</feature>
<feature type="transmembrane region" description="Helical" evidence="7">
    <location>
        <begin position="284"/>
        <end position="303"/>
    </location>
</feature>
<evidence type="ECO:0000256" key="7">
    <source>
        <dbReference type="SAM" id="Phobius"/>
    </source>
</evidence>
<dbReference type="RefSeq" id="WP_089274615.1">
    <property type="nucleotide sequence ID" value="NZ_FZOC01000004.1"/>
</dbReference>
<name>A0A239B651_9BACT</name>
<dbReference type="GO" id="GO:0005886">
    <property type="term" value="C:plasma membrane"/>
    <property type="evidence" value="ECO:0007669"/>
    <property type="project" value="UniProtKB-SubCell"/>
</dbReference>
<comment type="similarity">
    <text evidence="2">Belongs to the NrfD family.</text>
</comment>
<dbReference type="PANTHER" id="PTHR30074">
    <property type="entry name" value="FORMATE DEHYDROGENASE, NITRATE-INDUCIBLE, CYTOCHROME B556 FDN SUBUNIT"/>
    <property type="match status" value="1"/>
</dbReference>
<evidence type="ECO:0000313" key="9">
    <source>
        <dbReference type="Proteomes" id="UP000198324"/>
    </source>
</evidence>
<reference evidence="8 9" key="1">
    <citation type="submission" date="2017-06" db="EMBL/GenBank/DDBJ databases">
        <authorList>
            <person name="Kim H.J."/>
            <person name="Triplett B.A."/>
        </authorList>
    </citation>
    <scope>NUCLEOTIDE SEQUENCE [LARGE SCALE GENOMIC DNA]</scope>
    <source>
        <strain evidence="8 9">DSM 13116</strain>
    </source>
</reference>
<evidence type="ECO:0000256" key="3">
    <source>
        <dbReference type="ARBA" id="ARBA00022475"/>
    </source>
</evidence>
<evidence type="ECO:0000256" key="5">
    <source>
        <dbReference type="ARBA" id="ARBA00022989"/>
    </source>
</evidence>
<dbReference type="PANTHER" id="PTHR30074:SF4">
    <property type="entry name" value="NI_FE-HYDROGENASE 2 B-TYPE CYTOCHROME SUBUNIT-RELATED"/>
    <property type="match status" value="1"/>
</dbReference>
<accession>A0A239B651</accession>
<evidence type="ECO:0000256" key="1">
    <source>
        <dbReference type="ARBA" id="ARBA00004651"/>
    </source>
</evidence>
<feature type="transmembrane region" description="Helical" evidence="7">
    <location>
        <begin position="315"/>
        <end position="338"/>
    </location>
</feature>
<dbReference type="Proteomes" id="UP000198324">
    <property type="component" value="Unassembled WGS sequence"/>
</dbReference>
<keyword evidence="5 7" id="KW-1133">Transmembrane helix</keyword>
<evidence type="ECO:0000256" key="4">
    <source>
        <dbReference type="ARBA" id="ARBA00022692"/>
    </source>
</evidence>